<evidence type="ECO:0000256" key="1">
    <source>
        <dbReference type="SAM" id="Phobius"/>
    </source>
</evidence>
<keyword evidence="1" id="KW-0812">Transmembrane</keyword>
<dbReference type="Pfam" id="PF20382">
    <property type="entry name" value="DUF6677"/>
    <property type="match status" value="1"/>
</dbReference>
<sequence length="179" mass="19652">MSQQPIPLRDPLRAAFLAWLIPGLGHFYQGRKGKAWLYAICILSIYFVGFALGEGKIVYWRWVNPLSNPEKFSLYYIGQFFAGLPALPALIQGTIRHFRPDSNFLWGFMAEPPQNVINGLHARLGKLVDIGTIYTTAAGLLNVLAIYDAYEGPAYVDEAEVAETGSTAATAGVKVEGTV</sequence>
<dbReference type="Proteomes" id="UP000186309">
    <property type="component" value="Chromosome"/>
</dbReference>
<accession>A0A1U7CVW8</accession>
<proteinExistence type="predicted"/>
<feature type="transmembrane region" description="Helical" evidence="1">
    <location>
        <begin position="73"/>
        <end position="91"/>
    </location>
</feature>
<dbReference type="KEGG" id="pbor:BSF38_04604"/>
<organism evidence="3 4">
    <name type="scientific">Paludisphaera borealis</name>
    <dbReference type="NCBI Taxonomy" id="1387353"/>
    <lineage>
        <taxon>Bacteria</taxon>
        <taxon>Pseudomonadati</taxon>
        <taxon>Planctomycetota</taxon>
        <taxon>Planctomycetia</taxon>
        <taxon>Isosphaerales</taxon>
        <taxon>Isosphaeraceae</taxon>
        <taxon>Paludisphaera</taxon>
    </lineage>
</organism>
<dbReference type="RefSeq" id="WP_076349450.1">
    <property type="nucleotide sequence ID" value="NZ_CP019082.1"/>
</dbReference>
<gene>
    <name evidence="3" type="ORF">BSF38_04604</name>
</gene>
<dbReference type="EMBL" id="CP019082">
    <property type="protein sequence ID" value="APW63046.1"/>
    <property type="molecule type" value="Genomic_DNA"/>
</dbReference>
<dbReference type="STRING" id="1387353.BSF38_04604"/>
<keyword evidence="1" id="KW-0472">Membrane</keyword>
<feature type="domain" description="DUF6677" evidence="2">
    <location>
        <begin position="14"/>
        <end position="157"/>
    </location>
</feature>
<keyword evidence="1" id="KW-1133">Transmembrane helix</keyword>
<dbReference type="AlphaFoldDB" id="A0A1U7CVW8"/>
<evidence type="ECO:0000313" key="3">
    <source>
        <dbReference type="EMBL" id="APW63046.1"/>
    </source>
</evidence>
<evidence type="ECO:0000259" key="2">
    <source>
        <dbReference type="Pfam" id="PF20382"/>
    </source>
</evidence>
<dbReference type="OrthoDB" id="281398at2"/>
<keyword evidence="4" id="KW-1185">Reference proteome</keyword>
<reference evidence="4" key="1">
    <citation type="submission" date="2016-12" db="EMBL/GenBank/DDBJ databases">
        <title>Comparative genomics of four Isosphaeraceae planctomycetes: a common pool of plasmids and glycoside hydrolase genes.</title>
        <authorList>
            <person name="Ivanova A."/>
        </authorList>
    </citation>
    <scope>NUCLEOTIDE SEQUENCE [LARGE SCALE GENOMIC DNA]</scope>
    <source>
        <strain evidence="4">PX4</strain>
    </source>
</reference>
<dbReference type="InterPro" id="IPR046499">
    <property type="entry name" value="DUF6677"/>
</dbReference>
<protein>
    <recommendedName>
        <fullName evidence="2">DUF6677 domain-containing protein</fullName>
    </recommendedName>
</protein>
<feature type="transmembrane region" description="Helical" evidence="1">
    <location>
        <begin position="35"/>
        <end position="53"/>
    </location>
</feature>
<name>A0A1U7CVW8_9BACT</name>
<evidence type="ECO:0000313" key="4">
    <source>
        <dbReference type="Proteomes" id="UP000186309"/>
    </source>
</evidence>